<evidence type="ECO:0000256" key="2">
    <source>
        <dbReference type="SAM" id="MobiDB-lite"/>
    </source>
</evidence>
<reference evidence="3" key="1">
    <citation type="submission" date="2020-11" db="EMBL/GenBank/DDBJ databases">
        <authorList>
            <person name="Tran Van P."/>
        </authorList>
    </citation>
    <scope>NUCLEOTIDE SEQUENCE</scope>
</reference>
<feature type="region of interest" description="Disordered" evidence="2">
    <location>
        <begin position="1"/>
        <end position="32"/>
    </location>
</feature>
<feature type="non-terminal residue" evidence="3">
    <location>
        <position position="1"/>
    </location>
</feature>
<name>A0A7R8WQ03_9CRUS</name>
<dbReference type="PANTHER" id="PTHR31511">
    <property type="entry name" value="PROTEIN CBG23764"/>
    <property type="match status" value="1"/>
</dbReference>
<evidence type="ECO:0000256" key="1">
    <source>
        <dbReference type="SAM" id="Coils"/>
    </source>
</evidence>
<feature type="coiled-coil region" evidence="1">
    <location>
        <begin position="273"/>
        <end position="300"/>
    </location>
</feature>
<gene>
    <name evidence="3" type="ORF">CTOB1V02_LOCUS12864</name>
</gene>
<organism evidence="3">
    <name type="scientific">Cyprideis torosa</name>
    <dbReference type="NCBI Taxonomy" id="163714"/>
    <lineage>
        <taxon>Eukaryota</taxon>
        <taxon>Metazoa</taxon>
        <taxon>Ecdysozoa</taxon>
        <taxon>Arthropoda</taxon>
        <taxon>Crustacea</taxon>
        <taxon>Oligostraca</taxon>
        <taxon>Ostracoda</taxon>
        <taxon>Podocopa</taxon>
        <taxon>Podocopida</taxon>
        <taxon>Cytherocopina</taxon>
        <taxon>Cytheroidea</taxon>
        <taxon>Cytherideidae</taxon>
        <taxon>Cyprideis</taxon>
    </lineage>
</organism>
<evidence type="ECO:0000313" key="3">
    <source>
        <dbReference type="EMBL" id="CAD7235048.1"/>
    </source>
</evidence>
<dbReference type="AlphaFoldDB" id="A0A7R8WQ03"/>
<protein>
    <submittedName>
        <fullName evidence="3">Uncharacterized protein</fullName>
    </submittedName>
</protein>
<accession>A0A7R8WQ03</accession>
<keyword evidence="1" id="KW-0175">Coiled coil</keyword>
<feature type="region of interest" description="Disordered" evidence="2">
    <location>
        <begin position="169"/>
        <end position="197"/>
    </location>
</feature>
<dbReference type="PANTHER" id="PTHR31511:SF12">
    <property type="entry name" value="RHO TERMINATION FACTOR N-TERMINAL DOMAIN-CONTAINING PROTEIN"/>
    <property type="match status" value="1"/>
</dbReference>
<dbReference type="EMBL" id="OB670947">
    <property type="protein sequence ID" value="CAD7235048.1"/>
    <property type="molecule type" value="Genomic_DNA"/>
</dbReference>
<sequence length="479" mass="55347">MFPSKRKGSPSPSHAPAPKHPKRSPPWNPPFTGELSSVRRDYHIPSTSTSPDFNVQVRDLKGSVMDVLKEVLTIFLIFWSQMKVQVTFQKEDETCSFWFILPKKYINQEQDLEDTVEKMLEDAINRIEKQELRGSGWRFVNLEKVDLTVSKYRPLQGSSYLPTPKAIVRKQARKGSPSPSHAPAPKHPKRSSPWNPPFTGELSSVRRDYHIPSTSTAPDFNVQVRDLKGSVMDVLKEVLTIFLIFWSQMKVQVTFQKEDETCSFWFILPKKYINQEQDLEDTVEKMLEDAKERIEKQELRGSGWRFVNLEKVDLTVSKYRPLQGSSYLPTPKAIVRKMAVINVRNNDDGCFKWSILSALFPVESHNDRVSKYKAYQDRINLSNIPFPVPLDKKIFQQVLSQNPDIHLNVFLYDPKEGVLPFFSDPRDPQQAVDLLFLPHPSNPSGHYVWIKHFSRLVAGDISKHHGEHYTCRRCFSNHA</sequence>
<proteinExistence type="predicted"/>
<dbReference type="OrthoDB" id="6436795at2759"/>